<dbReference type="CDD" id="cd05288">
    <property type="entry name" value="PGDH"/>
    <property type="match status" value="1"/>
</dbReference>
<dbReference type="SUPFAM" id="SSF51735">
    <property type="entry name" value="NAD(P)-binding Rossmann-fold domains"/>
    <property type="match status" value="1"/>
</dbReference>
<dbReference type="AlphaFoldDB" id="A0AAD5JZ41"/>
<dbReference type="SMART" id="SM00829">
    <property type="entry name" value="PKS_ER"/>
    <property type="match status" value="1"/>
</dbReference>
<dbReference type="FunFam" id="3.40.50.720:FF:000121">
    <property type="entry name" value="Prostaglandin reductase 2"/>
    <property type="match status" value="1"/>
</dbReference>
<evidence type="ECO:0000313" key="5">
    <source>
        <dbReference type="Proteomes" id="UP001209540"/>
    </source>
</evidence>
<evidence type="ECO:0000313" key="4">
    <source>
        <dbReference type="EMBL" id="KAI9278686.1"/>
    </source>
</evidence>
<dbReference type="PANTHER" id="PTHR43205:SF7">
    <property type="entry name" value="PROSTAGLANDIN REDUCTASE 1"/>
    <property type="match status" value="1"/>
</dbReference>
<evidence type="ECO:0000313" key="3">
    <source>
        <dbReference type="EMBL" id="KAI9243750.1"/>
    </source>
</evidence>
<dbReference type="Gene3D" id="3.90.180.10">
    <property type="entry name" value="Medium-chain alcohol dehydrogenases, catalytic domain"/>
    <property type="match status" value="1"/>
</dbReference>
<comment type="caution">
    <text evidence="3">The sequence shown here is derived from an EMBL/GenBank/DDBJ whole genome shotgun (WGS) entry which is preliminary data.</text>
</comment>
<organism evidence="3 5">
    <name type="scientific">Phascolomyces articulosus</name>
    <dbReference type="NCBI Taxonomy" id="60185"/>
    <lineage>
        <taxon>Eukaryota</taxon>
        <taxon>Fungi</taxon>
        <taxon>Fungi incertae sedis</taxon>
        <taxon>Mucoromycota</taxon>
        <taxon>Mucoromycotina</taxon>
        <taxon>Mucoromycetes</taxon>
        <taxon>Mucorales</taxon>
        <taxon>Lichtheimiaceae</taxon>
        <taxon>Phascolomyces</taxon>
    </lineage>
</organism>
<reference evidence="3" key="2">
    <citation type="submission" date="2023-02" db="EMBL/GenBank/DDBJ databases">
        <authorList>
            <consortium name="DOE Joint Genome Institute"/>
            <person name="Mondo S.J."/>
            <person name="Chang Y."/>
            <person name="Wang Y."/>
            <person name="Ahrendt S."/>
            <person name="Andreopoulos W."/>
            <person name="Barry K."/>
            <person name="Beard J."/>
            <person name="Benny G.L."/>
            <person name="Blankenship S."/>
            <person name="Bonito G."/>
            <person name="Cuomo C."/>
            <person name="Desiro A."/>
            <person name="Gervers K.A."/>
            <person name="Hundley H."/>
            <person name="Kuo A."/>
            <person name="LaButti K."/>
            <person name="Lang B.F."/>
            <person name="Lipzen A."/>
            <person name="O'Donnell K."/>
            <person name="Pangilinan J."/>
            <person name="Reynolds N."/>
            <person name="Sandor L."/>
            <person name="Smith M.W."/>
            <person name="Tsang A."/>
            <person name="Grigoriev I.V."/>
            <person name="Stajich J.E."/>
            <person name="Spatafora J.W."/>
        </authorList>
    </citation>
    <scope>NUCLEOTIDE SEQUENCE</scope>
    <source>
        <strain evidence="3">RSA 2281</strain>
    </source>
</reference>
<dbReference type="PANTHER" id="PTHR43205">
    <property type="entry name" value="PROSTAGLANDIN REDUCTASE"/>
    <property type="match status" value="1"/>
</dbReference>
<keyword evidence="1" id="KW-0560">Oxidoreductase</keyword>
<dbReference type="EMBL" id="JAIXMP010000067">
    <property type="protein sequence ID" value="KAI9243750.1"/>
    <property type="molecule type" value="Genomic_DNA"/>
</dbReference>
<dbReference type="EMBL" id="JAIXMP010000001">
    <property type="protein sequence ID" value="KAI9278686.1"/>
    <property type="molecule type" value="Genomic_DNA"/>
</dbReference>
<reference evidence="3" key="1">
    <citation type="journal article" date="2022" name="IScience">
        <title>Evolution of zygomycete secretomes and the origins of terrestrial fungal ecologies.</title>
        <authorList>
            <person name="Chang Y."/>
            <person name="Wang Y."/>
            <person name="Mondo S."/>
            <person name="Ahrendt S."/>
            <person name="Andreopoulos W."/>
            <person name="Barry K."/>
            <person name="Beard J."/>
            <person name="Benny G.L."/>
            <person name="Blankenship S."/>
            <person name="Bonito G."/>
            <person name="Cuomo C."/>
            <person name="Desiro A."/>
            <person name="Gervers K.A."/>
            <person name="Hundley H."/>
            <person name="Kuo A."/>
            <person name="LaButti K."/>
            <person name="Lang B.F."/>
            <person name="Lipzen A."/>
            <person name="O'Donnell K."/>
            <person name="Pangilinan J."/>
            <person name="Reynolds N."/>
            <person name="Sandor L."/>
            <person name="Smith M.E."/>
            <person name="Tsang A."/>
            <person name="Grigoriev I.V."/>
            <person name="Stajich J.E."/>
            <person name="Spatafora J.W."/>
        </authorList>
    </citation>
    <scope>NUCLEOTIDE SEQUENCE</scope>
    <source>
        <strain evidence="3">RSA 2281</strain>
    </source>
</reference>
<keyword evidence="5" id="KW-1185">Reference proteome</keyword>
<dbReference type="Pfam" id="PF16884">
    <property type="entry name" value="ADH_N_2"/>
    <property type="match status" value="1"/>
</dbReference>
<dbReference type="InterPro" id="IPR041694">
    <property type="entry name" value="ADH_N_2"/>
</dbReference>
<dbReference type="InterPro" id="IPR036291">
    <property type="entry name" value="NAD(P)-bd_dom_sf"/>
</dbReference>
<dbReference type="SUPFAM" id="SSF50129">
    <property type="entry name" value="GroES-like"/>
    <property type="match status" value="2"/>
</dbReference>
<dbReference type="Pfam" id="PF00107">
    <property type="entry name" value="ADH_zinc_N"/>
    <property type="match status" value="1"/>
</dbReference>
<dbReference type="InterPro" id="IPR020843">
    <property type="entry name" value="ER"/>
</dbReference>
<dbReference type="GO" id="GO:0016628">
    <property type="term" value="F:oxidoreductase activity, acting on the CH-CH group of donors, NAD or NADP as acceptor"/>
    <property type="evidence" value="ECO:0007669"/>
    <property type="project" value="InterPro"/>
</dbReference>
<dbReference type="InterPro" id="IPR011032">
    <property type="entry name" value="GroES-like_sf"/>
</dbReference>
<proteinExistence type="predicted"/>
<feature type="domain" description="Enoyl reductase (ER)" evidence="2">
    <location>
        <begin position="22"/>
        <end position="343"/>
    </location>
</feature>
<dbReference type="InterPro" id="IPR013149">
    <property type="entry name" value="ADH-like_C"/>
</dbReference>
<accession>A0AAD5JZ41</accession>
<protein>
    <recommendedName>
        <fullName evidence="2">Enoyl reductase (ER) domain-containing protein</fullName>
    </recommendedName>
</protein>
<evidence type="ECO:0000259" key="2">
    <source>
        <dbReference type="SMART" id="SM00829"/>
    </source>
</evidence>
<evidence type="ECO:0000256" key="1">
    <source>
        <dbReference type="ARBA" id="ARBA00023002"/>
    </source>
</evidence>
<name>A0AAD5JZ41_9FUNG</name>
<dbReference type="Proteomes" id="UP001209540">
    <property type="component" value="Unassembled WGS sequence"/>
</dbReference>
<dbReference type="InterPro" id="IPR045010">
    <property type="entry name" value="MDR_fam"/>
</dbReference>
<sequence length="348" mass="38235">MSSTSNKEVRFSKIPTTYPFPGEHLTVSETNIDLDAPLKEGEFLLKLLVLSVDPYMRARMRDPSIKSYFPPFSVGKPMNGGTVSVVVKSNNDKFKEGDIVTGFSNFQEYTLGTKETAPAFEVRKEPKENGIPLTNFVGILGMPGLTAYAGLLRYGKPKEGETLYISAASGAVGQIVGQLGKVLGLYVVGSAGSDDKVEYLKEIGFDDAFNYKTAGDLTTKLAEVCPKGIDIYFENVGGKMLEAVINNCNAFGRIVACGMISQYNLEKPEGIHNIMQVVTKRLRIEGFIVSDSADMEQDFRRDMIKWISEGKIKYRETVVDGIEATPQAMIDMLQGKNFGKQVIKVADL</sequence>
<gene>
    <name evidence="4" type="ORF">BDA99DRAFT_429140</name>
    <name evidence="3" type="ORF">BDA99DRAFT_448902</name>
</gene>
<dbReference type="Gene3D" id="3.40.50.720">
    <property type="entry name" value="NAD(P)-binding Rossmann-like Domain"/>
    <property type="match status" value="1"/>
</dbReference>